<evidence type="ECO:0000313" key="2">
    <source>
        <dbReference type="EMBL" id="GAA4072193.1"/>
    </source>
</evidence>
<keyword evidence="3" id="KW-1185">Reference proteome</keyword>
<accession>A0ABP7VR77</accession>
<gene>
    <name evidence="2" type="ORF">GCM10022233_56660</name>
</gene>
<feature type="region of interest" description="Disordered" evidence="1">
    <location>
        <begin position="457"/>
        <end position="494"/>
    </location>
</feature>
<feature type="region of interest" description="Disordered" evidence="1">
    <location>
        <begin position="405"/>
        <end position="426"/>
    </location>
</feature>
<proteinExistence type="predicted"/>
<dbReference type="Proteomes" id="UP001499984">
    <property type="component" value="Unassembled WGS sequence"/>
</dbReference>
<feature type="compositionally biased region" description="Acidic residues" evidence="1">
    <location>
        <begin position="405"/>
        <end position="414"/>
    </location>
</feature>
<name>A0ABP7VR77_9ACTN</name>
<evidence type="ECO:0000313" key="3">
    <source>
        <dbReference type="Proteomes" id="UP001499984"/>
    </source>
</evidence>
<protein>
    <submittedName>
        <fullName evidence="2">Uncharacterized protein</fullName>
    </submittedName>
</protein>
<feature type="compositionally biased region" description="Basic residues" evidence="1">
    <location>
        <begin position="479"/>
        <end position="490"/>
    </location>
</feature>
<sequence length="525" mass="56579">MPEAPWGLSQAQPRSASPVHDVSRPGCTAPAGRGRWPQLLCCHMKIESLLEDLDSDDAARVEVAAARLAEQADSVVPTLLQGLADVRRSAELEPVMRVLRRIGPPAFDALLAAWRRKEVADWQVGQFLGVFDERSAGQYAALAADPNYGKSGNGFRGLVRLRTDSEAGLRALVGCFARGGLVPYKASDYARLLHDSFRPRLRSLRRDPAESPRTRRGAMAALVAGGGADALDDRDRAAVERLIRVKILDEIPSLPSSTLSGWWMAVPGASYEGVFEALGLHDRRPVTVAAGIQAAEGREIRVPGPDGGGRTVGRAFVTPELDGWRLVFGPFDLLVVGDPWDGMIETVERVSVHCGQAQLFFLDDAGGSDVWMVAENGRVIRRYAAESDPEWEGDPLPWETLAADDPDFDPEYDEAPSNAGTTGARSACGYLSVDPGEVGPDTEVRGHGWLALTEPGVGHGAFPRDAPHLRRTAGGPGHGPRHQPRRRGRRGSADLSRSCVDATHCVLMQCSRCRAPTEAEAPPAK</sequence>
<comment type="caution">
    <text evidence="2">The sequence shown here is derived from an EMBL/GenBank/DDBJ whole genome shotgun (WGS) entry which is preliminary data.</text>
</comment>
<feature type="region of interest" description="Disordered" evidence="1">
    <location>
        <begin position="1"/>
        <end position="26"/>
    </location>
</feature>
<organism evidence="2 3">
    <name type="scientific">Streptomyces shaanxiensis</name>
    <dbReference type="NCBI Taxonomy" id="653357"/>
    <lineage>
        <taxon>Bacteria</taxon>
        <taxon>Bacillati</taxon>
        <taxon>Actinomycetota</taxon>
        <taxon>Actinomycetes</taxon>
        <taxon>Kitasatosporales</taxon>
        <taxon>Streptomycetaceae</taxon>
        <taxon>Streptomyces</taxon>
    </lineage>
</organism>
<dbReference type="EMBL" id="BAAAZY010000013">
    <property type="protein sequence ID" value="GAA4072193.1"/>
    <property type="molecule type" value="Genomic_DNA"/>
</dbReference>
<reference evidence="3" key="1">
    <citation type="journal article" date="2019" name="Int. J. Syst. Evol. Microbiol.">
        <title>The Global Catalogue of Microorganisms (GCM) 10K type strain sequencing project: providing services to taxonomists for standard genome sequencing and annotation.</title>
        <authorList>
            <consortium name="The Broad Institute Genomics Platform"/>
            <consortium name="The Broad Institute Genome Sequencing Center for Infectious Disease"/>
            <person name="Wu L."/>
            <person name="Ma J."/>
        </authorList>
    </citation>
    <scope>NUCLEOTIDE SEQUENCE [LARGE SCALE GENOMIC DNA]</scope>
    <source>
        <strain evidence="3">JCM 16925</strain>
    </source>
</reference>
<evidence type="ECO:0000256" key="1">
    <source>
        <dbReference type="SAM" id="MobiDB-lite"/>
    </source>
</evidence>